<dbReference type="AlphaFoldDB" id="A0A2H3TW45"/>
<dbReference type="Proteomes" id="UP000219369">
    <property type="component" value="Unassembled WGS sequence"/>
</dbReference>
<evidence type="ECO:0000313" key="2">
    <source>
        <dbReference type="Proteomes" id="UP000219369"/>
    </source>
</evidence>
<sequence>MPRLVERHITDRHIAGSVDMDNQDMQRTTNMHIPWQPMIEALVFLRKNTCLCHL</sequence>
<gene>
    <name evidence="1" type="ORF">FRV6_16956</name>
</gene>
<evidence type="ECO:0000313" key="1">
    <source>
        <dbReference type="EMBL" id="SCO92828.1"/>
    </source>
</evidence>
<name>A0A2H3TW45_FUSOX</name>
<reference evidence="2" key="1">
    <citation type="submission" date="2016-09" db="EMBL/GenBank/DDBJ databases">
        <authorList>
            <person name="Guldener U."/>
        </authorList>
    </citation>
    <scope>NUCLEOTIDE SEQUENCE [LARGE SCALE GENOMIC DNA]</scope>
    <source>
        <strain evidence="2">V64-1</strain>
    </source>
</reference>
<protein>
    <submittedName>
        <fullName evidence="1">Uncharacterized protein</fullName>
    </submittedName>
</protein>
<accession>A0A2H3TW45</accession>
<dbReference type="EMBL" id="FMJY01000017">
    <property type="protein sequence ID" value="SCO92828.1"/>
    <property type="molecule type" value="Genomic_DNA"/>
</dbReference>
<proteinExistence type="predicted"/>
<organism evidence="1 2">
    <name type="scientific">Fusarium oxysporum</name>
    <name type="common">Fusarium vascular wilt</name>
    <dbReference type="NCBI Taxonomy" id="5507"/>
    <lineage>
        <taxon>Eukaryota</taxon>
        <taxon>Fungi</taxon>
        <taxon>Dikarya</taxon>
        <taxon>Ascomycota</taxon>
        <taxon>Pezizomycotina</taxon>
        <taxon>Sordariomycetes</taxon>
        <taxon>Hypocreomycetidae</taxon>
        <taxon>Hypocreales</taxon>
        <taxon>Nectriaceae</taxon>
        <taxon>Fusarium</taxon>
        <taxon>Fusarium oxysporum species complex</taxon>
    </lineage>
</organism>